<reference evidence="3" key="1">
    <citation type="submission" date="2015-01" db="EMBL/GenBank/DDBJ databases">
        <title>Transcriptome Assembly of Fopius arisanus.</title>
        <authorList>
            <person name="Geib S."/>
        </authorList>
    </citation>
    <scope>NUCLEOTIDE SEQUENCE</scope>
</reference>
<name>A0A0C9RBB7_9HYME</name>
<protein>
    <submittedName>
        <fullName evidence="3">CtaA protein</fullName>
    </submittedName>
</protein>
<evidence type="ECO:0000313" key="3">
    <source>
        <dbReference type="EMBL" id="JAG83531.1"/>
    </source>
</evidence>
<dbReference type="EMBL" id="GBYB01013764">
    <property type="protein sequence ID" value="JAG83531.1"/>
    <property type="molecule type" value="Transcribed_RNA"/>
</dbReference>
<organism evidence="3">
    <name type="scientific">Fopius arisanus</name>
    <dbReference type="NCBI Taxonomy" id="64838"/>
    <lineage>
        <taxon>Eukaryota</taxon>
        <taxon>Metazoa</taxon>
        <taxon>Ecdysozoa</taxon>
        <taxon>Arthropoda</taxon>
        <taxon>Hexapoda</taxon>
        <taxon>Insecta</taxon>
        <taxon>Pterygota</taxon>
        <taxon>Neoptera</taxon>
        <taxon>Endopterygota</taxon>
        <taxon>Hymenoptera</taxon>
        <taxon>Apocrita</taxon>
        <taxon>Ichneumonoidea</taxon>
        <taxon>Braconidae</taxon>
        <taxon>Opiinae</taxon>
        <taxon>Fopius</taxon>
    </lineage>
</organism>
<feature type="region of interest" description="Disordered" evidence="1">
    <location>
        <begin position="47"/>
        <end position="66"/>
    </location>
</feature>
<sequence>MPWKFLKFQLWTTSSVLLGVFVSFLAVILVGLIVLWTLCCGKHRKNSSNFPETEISPKQPLIPPLDSQSDLEELIWERPKKKKKKLVRRLLSKDEEQPLVYGINLLPKKKTNREKIKTIPVCCIDSYRSHGGHCPDCKNPHGNLHGRAHKRPPVPFPDFDR</sequence>
<keyword evidence="2" id="KW-0812">Transmembrane</keyword>
<feature type="transmembrane region" description="Helical" evidence="2">
    <location>
        <begin position="16"/>
        <end position="38"/>
    </location>
</feature>
<evidence type="ECO:0000256" key="1">
    <source>
        <dbReference type="SAM" id="MobiDB-lite"/>
    </source>
</evidence>
<proteinExistence type="predicted"/>
<gene>
    <name evidence="3" type="primary">ctaA</name>
    <name evidence="3" type="ORF">g.11554</name>
</gene>
<keyword evidence="2" id="KW-1133">Transmembrane helix</keyword>
<dbReference type="AlphaFoldDB" id="A0A0C9RBB7"/>
<keyword evidence="2" id="KW-0472">Membrane</keyword>
<evidence type="ECO:0000256" key="2">
    <source>
        <dbReference type="SAM" id="Phobius"/>
    </source>
</evidence>
<feature type="region of interest" description="Disordered" evidence="1">
    <location>
        <begin position="139"/>
        <end position="161"/>
    </location>
</feature>
<accession>A0A0C9RBB7</accession>